<dbReference type="EMBL" id="JAPTMU010000009">
    <property type="protein sequence ID" value="KAJ4938674.1"/>
    <property type="molecule type" value="Genomic_DNA"/>
</dbReference>
<comment type="caution">
    <text evidence="9">The sequence shown here is derived from an EMBL/GenBank/DDBJ whole genome shotgun (WGS) entry which is preliminary data.</text>
</comment>
<evidence type="ECO:0000313" key="9">
    <source>
        <dbReference type="EMBL" id="KAJ4938674.1"/>
    </source>
</evidence>
<accession>A0AAD6B8K1</accession>
<dbReference type="SUPFAM" id="SSF53098">
    <property type="entry name" value="Ribonuclease H-like"/>
    <property type="match status" value="1"/>
</dbReference>
<dbReference type="PANTHER" id="PTHR15902">
    <property type="entry name" value="NEURITIN-RELATED"/>
    <property type="match status" value="1"/>
</dbReference>
<dbReference type="Pfam" id="PF15056">
    <property type="entry name" value="NRN1"/>
    <property type="match status" value="1"/>
</dbReference>
<keyword evidence="5" id="KW-0732">Signal</keyword>
<dbReference type="AlphaFoldDB" id="A0AAD6B8K1"/>
<evidence type="ECO:0000256" key="7">
    <source>
        <dbReference type="ARBA" id="ARBA00023180"/>
    </source>
</evidence>
<evidence type="ECO:0000256" key="6">
    <source>
        <dbReference type="ARBA" id="ARBA00023136"/>
    </source>
</evidence>
<evidence type="ECO:0000256" key="3">
    <source>
        <dbReference type="ARBA" id="ARBA00022475"/>
    </source>
</evidence>
<evidence type="ECO:0000256" key="1">
    <source>
        <dbReference type="ARBA" id="ARBA00004609"/>
    </source>
</evidence>
<name>A0AAD6B8K1_9TELE</name>
<sequence>MGETIKEEISKAPFVALMLDETTDVSNAAQLSFVLRFVTDSGVKERFVKFEDVTGKKRAEDVAAMALGFLEEHGCMGKLVAQCYDGAAVMASGLNGVQAKVKEKIPQALFIHCYAHVLNLVLSQGVVKIKECRIFFSHLSGLAAFFSRSPKRTQLLDEICQKRLPRVASTRWNFASRLVCTVFEKKDALKDLFDYIVEHHEEFDDAAILSADGYLSNLGNFEFGFFLSTFNEIFAHADVLFDILQNKSFDMQFCLTRVEEFCICIEGQRDRFDQIYDETVQDTGLPTGRRAHGDSRSHYKKLHNGILENILNQVQNRFKDHEKLSFLSLLDPQQFTSFNSNFPETAFASLTESYGPHFDLSRLKTELSVMYVPSSCPVAASSARRCHSIYKGFAQCLMALGDSLTDNASKDEDTHEIHSICRSWDDFHDCANIVMAGCPDEAAAVWESLRQESKKMQFSGNLYDMCSRRNLHPVASVSPHGPSNKEEINQESLRACTDHLGGCVHLIMLLAPLVLLSLWM</sequence>
<evidence type="ECO:0000256" key="8">
    <source>
        <dbReference type="ARBA" id="ARBA00023288"/>
    </source>
</evidence>
<gene>
    <name evidence="9" type="ORF">JOQ06_003283</name>
</gene>
<keyword evidence="4" id="KW-0336">GPI-anchor</keyword>
<keyword evidence="3" id="KW-1003">Cell membrane</keyword>
<dbReference type="GO" id="GO:1990138">
    <property type="term" value="P:neuron projection extension"/>
    <property type="evidence" value="ECO:0007669"/>
    <property type="project" value="TreeGrafter"/>
</dbReference>
<keyword evidence="6" id="KW-0472">Membrane</keyword>
<evidence type="ECO:0000256" key="4">
    <source>
        <dbReference type="ARBA" id="ARBA00022622"/>
    </source>
</evidence>
<keyword evidence="10" id="KW-1185">Reference proteome</keyword>
<evidence type="ECO:0000313" key="10">
    <source>
        <dbReference type="Proteomes" id="UP001219934"/>
    </source>
</evidence>
<evidence type="ECO:0000256" key="2">
    <source>
        <dbReference type="ARBA" id="ARBA00008377"/>
    </source>
</evidence>
<dbReference type="Proteomes" id="UP001219934">
    <property type="component" value="Unassembled WGS sequence"/>
</dbReference>
<dbReference type="InterPro" id="IPR026144">
    <property type="entry name" value="Neuritin_fam"/>
</dbReference>
<comment type="similarity">
    <text evidence="2">Belongs to the neuritin family.</text>
</comment>
<comment type="subcellular location">
    <subcellularLocation>
        <location evidence="1">Cell membrane</location>
        <topology evidence="1">Lipid-anchor</topology>
        <topology evidence="1">GPI-anchor</topology>
    </subcellularLocation>
</comment>
<keyword evidence="7" id="KW-0325">Glycoprotein</keyword>
<reference evidence="9" key="1">
    <citation type="submission" date="2022-11" db="EMBL/GenBank/DDBJ databases">
        <title>Chromosome-level genome of Pogonophryne albipinna.</title>
        <authorList>
            <person name="Jo E."/>
        </authorList>
    </citation>
    <scope>NUCLEOTIDE SEQUENCE</scope>
    <source>
        <strain evidence="9">SGF0006</strain>
        <tissue evidence="9">Muscle</tissue>
    </source>
</reference>
<dbReference type="GO" id="GO:0098552">
    <property type="term" value="C:side of membrane"/>
    <property type="evidence" value="ECO:0007669"/>
    <property type="project" value="UniProtKB-KW"/>
</dbReference>
<protein>
    <recommendedName>
        <fullName evidence="11">DUF4371 domain-containing protein</fullName>
    </recommendedName>
</protein>
<proteinExistence type="inferred from homology"/>
<dbReference type="PANTHER" id="PTHR15902:SF2">
    <property type="entry name" value="NEURITIN-LIKE PROTEIN"/>
    <property type="match status" value="1"/>
</dbReference>
<dbReference type="GO" id="GO:0005886">
    <property type="term" value="C:plasma membrane"/>
    <property type="evidence" value="ECO:0007669"/>
    <property type="project" value="UniProtKB-SubCell"/>
</dbReference>
<evidence type="ECO:0008006" key="11">
    <source>
        <dbReference type="Google" id="ProtNLM"/>
    </source>
</evidence>
<organism evidence="9 10">
    <name type="scientific">Pogonophryne albipinna</name>
    <dbReference type="NCBI Taxonomy" id="1090488"/>
    <lineage>
        <taxon>Eukaryota</taxon>
        <taxon>Metazoa</taxon>
        <taxon>Chordata</taxon>
        <taxon>Craniata</taxon>
        <taxon>Vertebrata</taxon>
        <taxon>Euteleostomi</taxon>
        <taxon>Actinopterygii</taxon>
        <taxon>Neopterygii</taxon>
        <taxon>Teleostei</taxon>
        <taxon>Neoteleostei</taxon>
        <taxon>Acanthomorphata</taxon>
        <taxon>Eupercaria</taxon>
        <taxon>Perciformes</taxon>
        <taxon>Notothenioidei</taxon>
        <taxon>Pogonophryne</taxon>
    </lineage>
</organism>
<keyword evidence="8" id="KW-0449">Lipoprotein</keyword>
<evidence type="ECO:0000256" key="5">
    <source>
        <dbReference type="ARBA" id="ARBA00022729"/>
    </source>
</evidence>
<dbReference type="InterPro" id="IPR012337">
    <property type="entry name" value="RNaseH-like_sf"/>
</dbReference>